<dbReference type="AlphaFoldDB" id="A0A640UWE0"/>
<reference evidence="1 2" key="1">
    <citation type="submission" date="2019-12" db="EMBL/GenBank/DDBJ databases">
        <title>Whole genome shotgun sequence of Streptomyces tubercidicus NBRC 13090.</title>
        <authorList>
            <person name="Ichikawa N."/>
            <person name="Kimura A."/>
            <person name="Kitahashi Y."/>
            <person name="Komaki H."/>
            <person name="Tamura T."/>
        </authorList>
    </citation>
    <scope>NUCLEOTIDE SEQUENCE [LARGE SCALE GENOMIC DNA]</scope>
    <source>
        <strain evidence="1 2">NBRC 13090</strain>
    </source>
</reference>
<keyword evidence="2" id="KW-1185">Reference proteome</keyword>
<proteinExistence type="predicted"/>
<name>A0A640UWE0_9ACTN</name>
<dbReference type="OrthoDB" id="9787970at2"/>
<dbReference type="RefSeq" id="WP_159744181.1">
    <property type="nucleotide sequence ID" value="NZ_BLIR01000001.1"/>
</dbReference>
<dbReference type="Pfam" id="PF07080">
    <property type="entry name" value="DUF1348"/>
    <property type="match status" value="1"/>
</dbReference>
<dbReference type="SUPFAM" id="SSF54427">
    <property type="entry name" value="NTF2-like"/>
    <property type="match status" value="1"/>
</dbReference>
<accession>A0A640UWE0</accession>
<evidence type="ECO:0000313" key="2">
    <source>
        <dbReference type="Proteomes" id="UP000431826"/>
    </source>
</evidence>
<sequence length="153" mass="18104">MAPPRPPLPPFDEPSALQKVQAAEDAWNTRDPERIALAYTEDSVWRNRDTFLTGRAEIVAFLRQKWARELNYALRKELWSYSGNRIAVRFQYESHDTAGQWWRSYGNELWEFDEDGLMRRREAGIHDVAITEADRRIFGPRPEEERGRPLPFR</sequence>
<organism evidence="1 2">
    <name type="scientific">Streptomyces tubercidicus</name>
    <dbReference type="NCBI Taxonomy" id="47759"/>
    <lineage>
        <taxon>Bacteria</taxon>
        <taxon>Bacillati</taxon>
        <taxon>Actinomycetota</taxon>
        <taxon>Actinomycetes</taxon>
        <taxon>Kitasatosporales</taxon>
        <taxon>Streptomycetaceae</taxon>
        <taxon>Streptomyces</taxon>
    </lineage>
</organism>
<dbReference type="Gene3D" id="3.10.450.50">
    <property type="match status" value="1"/>
</dbReference>
<dbReference type="PANTHER" id="PTHR31757:SF0">
    <property type="entry name" value="SLL0781 PROTEIN"/>
    <property type="match status" value="1"/>
</dbReference>
<dbReference type="InterPro" id="IPR009783">
    <property type="entry name" value="DUF1348"/>
</dbReference>
<gene>
    <name evidence="1" type="ORF">Stube_30390</name>
</gene>
<dbReference type="Proteomes" id="UP000431826">
    <property type="component" value="Unassembled WGS sequence"/>
</dbReference>
<comment type="caution">
    <text evidence="1">The sequence shown here is derived from an EMBL/GenBank/DDBJ whole genome shotgun (WGS) entry which is preliminary data.</text>
</comment>
<dbReference type="InterPro" id="IPR032710">
    <property type="entry name" value="NTF2-like_dom_sf"/>
</dbReference>
<dbReference type="EMBL" id="BLIR01000001">
    <property type="protein sequence ID" value="GFE38366.1"/>
    <property type="molecule type" value="Genomic_DNA"/>
</dbReference>
<evidence type="ECO:0000313" key="1">
    <source>
        <dbReference type="EMBL" id="GFE38366.1"/>
    </source>
</evidence>
<evidence type="ECO:0008006" key="3">
    <source>
        <dbReference type="Google" id="ProtNLM"/>
    </source>
</evidence>
<dbReference type="GeneID" id="96284150"/>
<protein>
    <recommendedName>
        <fullName evidence="3">DUF4440 domain-containing protein</fullName>
    </recommendedName>
</protein>
<dbReference type="PANTHER" id="PTHR31757">
    <property type="entry name" value="SLL0781 PROTEIN"/>
    <property type="match status" value="1"/>
</dbReference>